<evidence type="ECO:0000256" key="4">
    <source>
        <dbReference type="ARBA" id="ARBA00023180"/>
    </source>
</evidence>
<comment type="cofactor">
    <cofactor evidence="5">
        <name>Ca(2+)</name>
        <dbReference type="ChEBI" id="CHEBI:29108"/>
    </cofactor>
    <text evidence="5">Binds 2 calcium ions per subunit.</text>
</comment>
<dbReference type="AlphaFoldDB" id="A0AAD5T699"/>
<evidence type="ECO:0000256" key="6">
    <source>
        <dbReference type="PIRSR" id="PIRSR602640-4"/>
    </source>
</evidence>
<dbReference type="GO" id="GO:0004064">
    <property type="term" value="F:arylesterase activity"/>
    <property type="evidence" value="ECO:0007669"/>
    <property type="project" value="InterPro"/>
</dbReference>
<feature type="binding site" evidence="5">
    <location>
        <position position="184"/>
    </location>
    <ligand>
        <name>Ca(2+)</name>
        <dbReference type="ChEBI" id="CHEBI:29108"/>
        <label>1</label>
        <note>catalytic</note>
    </ligand>
</feature>
<feature type="signal peptide" evidence="7">
    <location>
        <begin position="1"/>
        <end position="23"/>
    </location>
</feature>
<reference evidence="8" key="1">
    <citation type="submission" date="2020-05" db="EMBL/GenBank/DDBJ databases">
        <title>Phylogenomic resolution of chytrid fungi.</title>
        <authorList>
            <person name="Stajich J.E."/>
            <person name="Amses K."/>
            <person name="Simmons R."/>
            <person name="Seto K."/>
            <person name="Myers J."/>
            <person name="Bonds A."/>
            <person name="Quandt C.A."/>
            <person name="Barry K."/>
            <person name="Liu P."/>
            <person name="Grigoriev I."/>
            <person name="Longcore J.E."/>
            <person name="James T.Y."/>
        </authorList>
    </citation>
    <scope>NUCLEOTIDE SEQUENCE</scope>
    <source>
        <strain evidence="8">JEL0513</strain>
    </source>
</reference>
<feature type="binding site" evidence="5">
    <location>
        <position position="244"/>
    </location>
    <ligand>
        <name>Ca(2+)</name>
        <dbReference type="ChEBI" id="CHEBI:29108"/>
        <label>1</label>
        <note>catalytic</note>
    </ligand>
</feature>
<comment type="PTM">
    <text evidence="6">Glycosylated.</text>
</comment>
<gene>
    <name evidence="8" type="ORF">HK100_008846</name>
</gene>
<accession>A0AAD5T699</accession>
<keyword evidence="4 6" id="KW-0325">Glycoprotein</keyword>
<organism evidence="8 9">
    <name type="scientific">Physocladia obscura</name>
    <dbReference type="NCBI Taxonomy" id="109957"/>
    <lineage>
        <taxon>Eukaryota</taxon>
        <taxon>Fungi</taxon>
        <taxon>Fungi incertae sedis</taxon>
        <taxon>Chytridiomycota</taxon>
        <taxon>Chytridiomycota incertae sedis</taxon>
        <taxon>Chytridiomycetes</taxon>
        <taxon>Chytridiales</taxon>
        <taxon>Chytriomycetaceae</taxon>
        <taxon>Physocladia</taxon>
    </lineage>
</organism>
<dbReference type="Gene3D" id="2.120.10.30">
    <property type="entry name" value="TolB, C-terminal domain"/>
    <property type="match status" value="1"/>
</dbReference>
<evidence type="ECO:0000256" key="3">
    <source>
        <dbReference type="ARBA" id="ARBA00023157"/>
    </source>
</evidence>
<name>A0AAD5T699_9FUNG</name>
<evidence type="ECO:0000256" key="7">
    <source>
        <dbReference type="SAM" id="SignalP"/>
    </source>
</evidence>
<sequence length="432" mass="47039">MIGSIFTIIGVSLLALLAVPIETQLRLSGIFPSRAAEEARVFGGQPSAAQCRTIHALGSSLSCESFAVNDAFGIAYLACETVASRRAYNPALFRMPYEYSGYGAVYALHLKTEKLVKLSFSDLNANVSILGIDFTLKDANTALISIINHHPAGARIDTFFHSKNSPSLSFLRSFSSPALLNWPNSIAIADSLGSFYVTSGLTNKDRFSRTAEQIFPLGQGSVVYYNAKSNTAHIVANKDLNFPNGIAISPDGRYIYVSTTNTGAIHIFRRIHDETTNRNFLVSPNEADQIEIQNDENENDTTEQQHSNFGRLKFVEKVQLDFYVDNLSVNRKTGAIYVAGFANGLHAFLAMSDHTGTDTATTLVAKITNNTGEAIFYGHKFKKDLVFVGKDQIFSMISQAAVVDVSGNEKTIFGSLFPSSKGGAAVVCDWSF</sequence>
<feature type="binding site" evidence="5">
    <location>
        <position position="132"/>
    </location>
    <ligand>
        <name>Ca(2+)</name>
        <dbReference type="ChEBI" id="CHEBI:29108"/>
        <label>1</label>
        <note>catalytic</note>
    </ligand>
</feature>
<dbReference type="Pfam" id="PF01731">
    <property type="entry name" value="Arylesterase"/>
    <property type="match status" value="1"/>
</dbReference>
<evidence type="ECO:0000256" key="5">
    <source>
        <dbReference type="PIRSR" id="PIRSR602640-2"/>
    </source>
</evidence>
<evidence type="ECO:0000313" key="9">
    <source>
        <dbReference type="Proteomes" id="UP001211907"/>
    </source>
</evidence>
<evidence type="ECO:0000256" key="2">
    <source>
        <dbReference type="ARBA" id="ARBA00022801"/>
    </source>
</evidence>
<feature type="chain" id="PRO_5042219608" evidence="7">
    <location>
        <begin position="24"/>
        <end position="432"/>
    </location>
</feature>
<dbReference type="Proteomes" id="UP001211907">
    <property type="component" value="Unassembled WGS sequence"/>
</dbReference>
<keyword evidence="5" id="KW-0106">Calcium</keyword>
<protein>
    <submittedName>
        <fullName evidence="8">Uncharacterized protein</fullName>
    </submittedName>
</protein>
<dbReference type="EMBL" id="JADGJH010000439">
    <property type="protein sequence ID" value="KAJ3129037.1"/>
    <property type="molecule type" value="Genomic_DNA"/>
</dbReference>
<dbReference type="PANTHER" id="PTHR11799">
    <property type="entry name" value="PARAOXONASE"/>
    <property type="match status" value="1"/>
</dbReference>
<evidence type="ECO:0000313" key="8">
    <source>
        <dbReference type="EMBL" id="KAJ3129037.1"/>
    </source>
</evidence>
<keyword evidence="3" id="KW-1015">Disulfide bond</keyword>
<feature type="glycosylation site" description="N-linked (GlcNAc...) asparagine" evidence="6">
    <location>
        <position position="326"/>
    </location>
</feature>
<evidence type="ECO:0000256" key="1">
    <source>
        <dbReference type="ARBA" id="ARBA00008595"/>
    </source>
</evidence>
<comment type="caution">
    <text evidence="8">The sequence shown here is derived from an EMBL/GenBank/DDBJ whole genome shotgun (WGS) entry which is preliminary data.</text>
</comment>
<proteinExistence type="inferred from homology"/>
<dbReference type="InterPro" id="IPR002640">
    <property type="entry name" value="Arylesterase"/>
</dbReference>
<dbReference type="InterPro" id="IPR011042">
    <property type="entry name" value="6-blade_b-propeller_TolB-like"/>
</dbReference>
<keyword evidence="9" id="KW-1185">Reference proteome</keyword>
<keyword evidence="7" id="KW-0732">Signal</keyword>
<comment type="similarity">
    <text evidence="1">Belongs to the paraoxonase family.</text>
</comment>
<keyword evidence="2" id="KW-0378">Hydrolase</keyword>
<dbReference type="PANTHER" id="PTHR11799:SF12">
    <property type="entry name" value="PARAOXONASE-RELATED"/>
    <property type="match status" value="1"/>
</dbReference>
<keyword evidence="5" id="KW-0479">Metal-binding</keyword>
<feature type="binding site" evidence="5">
    <location>
        <position position="325"/>
    </location>
    <ligand>
        <name>Ca(2+)</name>
        <dbReference type="ChEBI" id="CHEBI:29108"/>
        <label>1</label>
        <note>catalytic</note>
    </ligand>
</feature>
<dbReference type="SUPFAM" id="SSF63829">
    <property type="entry name" value="Calcium-dependent phosphotriesterase"/>
    <property type="match status" value="1"/>
</dbReference>
<feature type="binding site" evidence="5">
    <location>
        <position position="326"/>
    </location>
    <ligand>
        <name>Ca(2+)</name>
        <dbReference type="ChEBI" id="CHEBI:29108"/>
        <label>1</label>
        <note>catalytic</note>
    </ligand>
</feature>
<dbReference type="GO" id="GO:0046872">
    <property type="term" value="F:metal ion binding"/>
    <property type="evidence" value="ECO:0007669"/>
    <property type="project" value="UniProtKB-KW"/>
</dbReference>
<dbReference type="InterPro" id="IPR051288">
    <property type="entry name" value="Serum_paraoxonase/arylesterase"/>
</dbReference>